<keyword evidence="6 8" id="KW-1133">Transmembrane helix</keyword>
<evidence type="ECO:0000256" key="7">
    <source>
        <dbReference type="ARBA" id="ARBA00023136"/>
    </source>
</evidence>
<dbReference type="InterPro" id="IPR011850">
    <property type="entry name" value="T2SS_GspF"/>
</dbReference>
<dbReference type="InterPro" id="IPR042094">
    <property type="entry name" value="T2SS_GspF_sf"/>
</dbReference>
<evidence type="ECO:0000313" key="10">
    <source>
        <dbReference type="EMBL" id="BAV33861.1"/>
    </source>
</evidence>
<evidence type="ECO:0000256" key="4">
    <source>
        <dbReference type="ARBA" id="ARBA00022519"/>
    </source>
</evidence>
<evidence type="ECO:0000313" key="11">
    <source>
        <dbReference type="Proteomes" id="UP000243180"/>
    </source>
</evidence>
<dbReference type="FunCoup" id="A0A1B4XGE2">
    <property type="interactions" value="256"/>
</dbReference>
<dbReference type="InterPro" id="IPR003004">
    <property type="entry name" value="GspF/PilC"/>
</dbReference>
<dbReference type="EMBL" id="AP014879">
    <property type="protein sequence ID" value="BAV33861.1"/>
    <property type="molecule type" value="Genomic_DNA"/>
</dbReference>
<dbReference type="PRINTS" id="PR00812">
    <property type="entry name" value="BCTERIALGSPF"/>
</dbReference>
<comment type="subcellular location">
    <subcellularLocation>
        <location evidence="1">Cell inner membrane</location>
        <topology evidence="1">Multi-pass membrane protein</topology>
    </subcellularLocation>
</comment>
<dbReference type="GO" id="GO:0015628">
    <property type="term" value="P:protein secretion by the type II secretion system"/>
    <property type="evidence" value="ECO:0007669"/>
    <property type="project" value="InterPro"/>
</dbReference>
<dbReference type="GO" id="GO:0015627">
    <property type="term" value="C:type II protein secretion system complex"/>
    <property type="evidence" value="ECO:0007669"/>
    <property type="project" value="InterPro"/>
</dbReference>
<dbReference type="FunFam" id="1.20.81.30:FF:000001">
    <property type="entry name" value="Type II secretion system protein F"/>
    <property type="match status" value="2"/>
</dbReference>
<evidence type="ECO:0000256" key="1">
    <source>
        <dbReference type="ARBA" id="ARBA00004429"/>
    </source>
</evidence>
<proteinExistence type="inferred from homology"/>
<keyword evidence="7 8" id="KW-0472">Membrane</keyword>
<comment type="similarity">
    <text evidence="2">Belongs to the GSP F family.</text>
</comment>
<dbReference type="RefSeq" id="WP_096360667.1">
    <property type="nucleotide sequence ID" value="NZ_AP014879.1"/>
</dbReference>
<reference evidence="10 11" key="1">
    <citation type="submission" date="2015-05" db="EMBL/GenBank/DDBJ databases">
        <title>Complete genome sequence of a sulfur-oxidizing gammaproteobacterium strain HA5.</title>
        <authorList>
            <person name="Miura A."/>
            <person name="Kojima H."/>
            <person name="Fukui M."/>
        </authorList>
    </citation>
    <scope>NUCLEOTIDE SEQUENCE [LARGE SCALE GENOMIC DNA]</scope>
    <source>
        <strain evidence="10 11">HA5</strain>
    </source>
</reference>
<evidence type="ECO:0000259" key="9">
    <source>
        <dbReference type="Pfam" id="PF00482"/>
    </source>
</evidence>
<dbReference type="AlphaFoldDB" id="A0A1B4XGE2"/>
<dbReference type="PANTHER" id="PTHR30012">
    <property type="entry name" value="GENERAL SECRETION PATHWAY PROTEIN"/>
    <property type="match status" value="1"/>
</dbReference>
<keyword evidence="11" id="KW-1185">Reference proteome</keyword>
<sequence>MAAFEYQALDAMGHAVKGVMEGDAERQVRAALREKGLTPLQVEVIDQRAESKRGGWNFSLRRGIPGAELALITRQFATLIHAGLTIEECLNALIEQTETARSRAVLAGVRTRLLEGQSLARSLAQFPDSFPDIFRSMVDAGEQSGKLSEVLERLADYTENRQSLQQKVLLAFIYPALVTLVASAVVIGLVVYVVPQVTRVFENTGQKLPIITEMLITISNFLRAGGWWWLVAVVAAFFAFRVALREPHLRLRWHHLLLRLPMVGRVIRGTNAARLSSTLGILTASGIPLLNAMQSSVQTVTNMPMRAAVEDALRQVREGGSLARALGKTKLFPPMVIHLIASGEATGKLDQMLDRAATAQTRELENWVRALTALLEPVLILVMGAIVLFIVLAILLPIFEMNQLIK</sequence>
<keyword evidence="3" id="KW-1003">Cell membrane</keyword>
<dbReference type="Proteomes" id="UP000243180">
    <property type="component" value="Chromosome"/>
</dbReference>
<dbReference type="InterPro" id="IPR018076">
    <property type="entry name" value="T2SS_GspF_dom"/>
</dbReference>
<dbReference type="Gene3D" id="1.20.81.30">
    <property type="entry name" value="Type II secretion system (T2SS), domain F"/>
    <property type="match status" value="2"/>
</dbReference>
<protein>
    <submittedName>
        <fullName evidence="10">General secretion pathway protein F</fullName>
    </submittedName>
</protein>
<keyword evidence="4" id="KW-0997">Cell inner membrane</keyword>
<feature type="transmembrane region" description="Helical" evidence="8">
    <location>
        <begin position="226"/>
        <end position="244"/>
    </location>
</feature>
<dbReference type="PANTHER" id="PTHR30012:SF0">
    <property type="entry name" value="TYPE II SECRETION SYSTEM PROTEIN F-RELATED"/>
    <property type="match status" value="1"/>
</dbReference>
<dbReference type="OrthoDB" id="9805682at2"/>
<name>A0A1B4XGE2_9GAMM</name>
<evidence type="ECO:0000256" key="5">
    <source>
        <dbReference type="ARBA" id="ARBA00022692"/>
    </source>
</evidence>
<evidence type="ECO:0000256" key="3">
    <source>
        <dbReference type="ARBA" id="ARBA00022475"/>
    </source>
</evidence>
<feature type="domain" description="Type II secretion system protein GspF" evidence="9">
    <location>
        <begin position="73"/>
        <end position="195"/>
    </location>
</feature>
<evidence type="ECO:0000256" key="2">
    <source>
        <dbReference type="ARBA" id="ARBA00005745"/>
    </source>
</evidence>
<evidence type="ECO:0000256" key="8">
    <source>
        <dbReference type="SAM" id="Phobius"/>
    </source>
</evidence>
<feature type="transmembrane region" description="Helical" evidence="8">
    <location>
        <begin position="168"/>
        <end position="194"/>
    </location>
</feature>
<accession>A0A1B4XGE2</accession>
<evidence type="ECO:0000256" key="6">
    <source>
        <dbReference type="ARBA" id="ARBA00022989"/>
    </source>
</evidence>
<gene>
    <name evidence="10" type="ORF">SCL_1556</name>
</gene>
<dbReference type="KEGG" id="slim:SCL_1556"/>
<keyword evidence="5 8" id="KW-0812">Transmembrane</keyword>
<organism evidence="10 11">
    <name type="scientific">Sulfuricaulis limicola</name>
    <dbReference type="NCBI Taxonomy" id="1620215"/>
    <lineage>
        <taxon>Bacteria</taxon>
        <taxon>Pseudomonadati</taxon>
        <taxon>Pseudomonadota</taxon>
        <taxon>Gammaproteobacteria</taxon>
        <taxon>Acidiferrobacterales</taxon>
        <taxon>Acidiferrobacteraceae</taxon>
        <taxon>Sulfuricaulis</taxon>
    </lineage>
</organism>
<dbReference type="GO" id="GO:0005886">
    <property type="term" value="C:plasma membrane"/>
    <property type="evidence" value="ECO:0007669"/>
    <property type="project" value="UniProtKB-SubCell"/>
</dbReference>
<dbReference type="Pfam" id="PF00482">
    <property type="entry name" value="T2SSF"/>
    <property type="match status" value="2"/>
</dbReference>
<dbReference type="InParanoid" id="A0A1B4XGE2"/>
<feature type="domain" description="Type II secretion system protein GspF" evidence="9">
    <location>
        <begin position="277"/>
        <end position="397"/>
    </location>
</feature>
<dbReference type="NCBIfam" id="TIGR02120">
    <property type="entry name" value="GspF"/>
    <property type="match status" value="1"/>
</dbReference>
<feature type="transmembrane region" description="Helical" evidence="8">
    <location>
        <begin position="378"/>
        <end position="399"/>
    </location>
</feature>